<dbReference type="KEGG" id="hprf:HLPR_10300"/>
<dbReference type="RefSeq" id="WP_338537005.1">
    <property type="nucleotide sequence ID" value="NZ_AP028654.1"/>
</dbReference>
<organism evidence="10 11">
    <name type="scientific">Helicovermis profundi</name>
    <dbReference type="NCBI Taxonomy" id="3065157"/>
    <lineage>
        <taxon>Bacteria</taxon>
        <taxon>Bacillati</taxon>
        <taxon>Bacillota</taxon>
        <taxon>Clostridia</taxon>
        <taxon>Helicovermis</taxon>
    </lineage>
</organism>
<keyword evidence="2 8" id="KW-0436">Ligase</keyword>
<dbReference type="SUPFAM" id="SSF52374">
    <property type="entry name" value="Nucleotidylyl transferase"/>
    <property type="match status" value="1"/>
</dbReference>
<dbReference type="AlphaFoldDB" id="A0AAU9EBK1"/>
<evidence type="ECO:0000256" key="1">
    <source>
        <dbReference type="ARBA" id="ARBA00008258"/>
    </source>
</evidence>
<dbReference type="EMBL" id="AP028654">
    <property type="protein sequence ID" value="BEP28699.1"/>
    <property type="molecule type" value="Genomic_DNA"/>
</dbReference>
<dbReference type="InterPro" id="IPR023458">
    <property type="entry name" value="Met-tRNA_ligase_1"/>
</dbReference>
<evidence type="ECO:0000313" key="10">
    <source>
        <dbReference type="EMBL" id="BEP28699.1"/>
    </source>
</evidence>
<evidence type="ECO:0000256" key="3">
    <source>
        <dbReference type="ARBA" id="ARBA00022741"/>
    </source>
</evidence>
<dbReference type="GO" id="GO:0004825">
    <property type="term" value="F:methionine-tRNA ligase activity"/>
    <property type="evidence" value="ECO:0007669"/>
    <property type="project" value="UniProtKB-EC"/>
</dbReference>
<sequence length="676" mass="78038">MSKKNNERNRANRIIKRPEFPKRVVITGGMPYGNKALHFGHIGGVFVHADTFARFMKDRIGEENVIFVSGTDCYGSPIITSHKKHCETAKVDISIEDYVNNFHLKQKQTMEDYDINLSLYATSAFGESGKIHENVSNEVFNILYNNGFLKKMSLPQFYDEKFGSFLNGRQVIGKCPYAGCKSEKGYADECDLGHQYPAEELINPTSVLSGEKPVLKNTENWYFDLERFIVPLKKLIENLKKDRNVRPVVIRTLEEFMNPPAIHIKRKDFEEQTDEFIKSLGGVLENIEKKPSISIIYTNLQDRAKAKEILDNYGVRYRSGKAITPFRLTGNIDWGIKVPIKEGVDKLSFWVWPESLWAPISFTKTYLKSIGNNDKWTKWWTDSDTKVYQFIGEDNIHFYGLPEMAMMMAYYMVDGEKDLNDTKDLSIDGMNFPHLVANHHILFMNEKASSSGSIKPPMAHELLNYYTKDQLRLHFLSLGLSKKSVSFNPKVYASGIESKNEDPVINDGFLLTKVYNRIVRSCFYTAQTYNDNKIPMLEISEEIKMLIEKSVYDYENAMSKQELHRVIIALDSVIRKLSKYWAKQMNIADKEDNNELRMKVLSDTFYGMKVILTLLHPVVPSSAENVKKYLNLNDSLWSWNFIFDTIDSNIDDIENHKIKTIPPKFDFFANHPSFFS</sequence>
<evidence type="ECO:0000256" key="2">
    <source>
        <dbReference type="ARBA" id="ARBA00022598"/>
    </source>
</evidence>
<protein>
    <recommendedName>
        <fullName evidence="9">Methionyl/Leucyl tRNA synthetase domain-containing protein</fullName>
    </recommendedName>
</protein>
<dbReference type="GO" id="GO:0005829">
    <property type="term" value="C:cytosol"/>
    <property type="evidence" value="ECO:0007669"/>
    <property type="project" value="TreeGrafter"/>
</dbReference>
<evidence type="ECO:0000256" key="6">
    <source>
        <dbReference type="ARBA" id="ARBA00023146"/>
    </source>
</evidence>
<dbReference type="Gene3D" id="1.10.730.10">
    <property type="entry name" value="Isoleucyl-tRNA Synthetase, Domain 1"/>
    <property type="match status" value="1"/>
</dbReference>
<evidence type="ECO:0000256" key="8">
    <source>
        <dbReference type="RuleBase" id="RU363039"/>
    </source>
</evidence>
<dbReference type="Gene3D" id="3.40.50.620">
    <property type="entry name" value="HUPs"/>
    <property type="match status" value="2"/>
</dbReference>
<dbReference type="PANTHER" id="PTHR45765">
    <property type="entry name" value="METHIONINE--TRNA LIGASE"/>
    <property type="match status" value="1"/>
</dbReference>
<reference evidence="10 11" key="1">
    <citation type="submission" date="2023-08" db="EMBL/GenBank/DDBJ databases">
        <title>Helicovermis profunda gen. nov., sp. nov., a novel mesophilic, fermentative bacterium within the Bacillota from a deep-sea hydrothermal vent chimney.</title>
        <authorList>
            <person name="Miyazaki U."/>
            <person name="Mizutani D."/>
            <person name="Hashimoto Y."/>
            <person name="Tame A."/>
            <person name="Sawayama S."/>
            <person name="Miyazaki J."/>
            <person name="Takai K."/>
            <person name="Nakagawa S."/>
        </authorList>
    </citation>
    <scope>NUCLEOTIDE SEQUENCE [LARGE SCALE GENOMIC DNA]</scope>
    <source>
        <strain evidence="10 11">S502</strain>
    </source>
</reference>
<keyword evidence="11" id="KW-1185">Reference proteome</keyword>
<dbReference type="GO" id="GO:0006431">
    <property type="term" value="P:methionyl-tRNA aminoacylation"/>
    <property type="evidence" value="ECO:0007669"/>
    <property type="project" value="TreeGrafter"/>
</dbReference>
<evidence type="ECO:0000259" key="9">
    <source>
        <dbReference type="Pfam" id="PF09334"/>
    </source>
</evidence>
<feature type="domain" description="Methionyl/Leucyl tRNA synthetase" evidence="9">
    <location>
        <begin position="25"/>
        <end position="262"/>
    </location>
</feature>
<keyword evidence="6 8" id="KW-0030">Aminoacyl-tRNA synthetase</keyword>
<dbReference type="InterPro" id="IPR015413">
    <property type="entry name" value="Methionyl/Leucyl_tRNA_Synth"/>
</dbReference>
<dbReference type="Gene3D" id="2.20.28.20">
    <property type="entry name" value="Methionyl-tRNA synthetase, Zn-domain"/>
    <property type="match status" value="1"/>
</dbReference>
<keyword evidence="3 8" id="KW-0547">Nucleotide-binding</keyword>
<dbReference type="InterPro" id="IPR014729">
    <property type="entry name" value="Rossmann-like_a/b/a_fold"/>
</dbReference>
<dbReference type="Proteomes" id="UP001321786">
    <property type="component" value="Chromosome"/>
</dbReference>
<dbReference type="InterPro" id="IPR009080">
    <property type="entry name" value="tRNAsynth_Ia_anticodon-bd"/>
</dbReference>
<evidence type="ECO:0000256" key="7">
    <source>
        <dbReference type="ARBA" id="ARBA00047364"/>
    </source>
</evidence>
<dbReference type="SUPFAM" id="SSF47323">
    <property type="entry name" value="Anticodon-binding domain of a subclass of class I aminoacyl-tRNA synthetases"/>
    <property type="match status" value="1"/>
</dbReference>
<comment type="catalytic activity">
    <reaction evidence="7">
        <text>tRNA(Met) + L-methionine + ATP = L-methionyl-tRNA(Met) + AMP + diphosphate</text>
        <dbReference type="Rhea" id="RHEA:13481"/>
        <dbReference type="Rhea" id="RHEA-COMP:9667"/>
        <dbReference type="Rhea" id="RHEA-COMP:9698"/>
        <dbReference type="ChEBI" id="CHEBI:30616"/>
        <dbReference type="ChEBI" id="CHEBI:33019"/>
        <dbReference type="ChEBI" id="CHEBI:57844"/>
        <dbReference type="ChEBI" id="CHEBI:78442"/>
        <dbReference type="ChEBI" id="CHEBI:78530"/>
        <dbReference type="ChEBI" id="CHEBI:456215"/>
        <dbReference type="EC" id="6.1.1.10"/>
    </reaction>
</comment>
<dbReference type="GO" id="GO:0005524">
    <property type="term" value="F:ATP binding"/>
    <property type="evidence" value="ECO:0007669"/>
    <property type="project" value="UniProtKB-KW"/>
</dbReference>
<name>A0AAU9EBK1_9FIRM</name>
<proteinExistence type="inferred from homology"/>
<accession>A0AAU9EBK1</accession>
<evidence type="ECO:0000256" key="5">
    <source>
        <dbReference type="ARBA" id="ARBA00022917"/>
    </source>
</evidence>
<comment type="similarity">
    <text evidence="1">Belongs to the class-I aminoacyl-tRNA synthetase family. MetG type 1 subfamily.</text>
</comment>
<evidence type="ECO:0000256" key="4">
    <source>
        <dbReference type="ARBA" id="ARBA00022840"/>
    </source>
</evidence>
<feature type="domain" description="Methionyl/Leucyl tRNA synthetase" evidence="9">
    <location>
        <begin position="323"/>
        <end position="491"/>
    </location>
</feature>
<dbReference type="InterPro" id="IPR029038">
    <property type="entry name" value="MetRS_Zn"/>
</dbReference>
<gene>
    <name evidence="10" type="ORF">HLPR_10300</name>
</gene>
<dbReference type="Pfam" id="PF09334">
    <property type="entry name" value="tRNA-synt_1g"/>
    <property type="match status" value="2"/>
</dbReference>
<keyword evidence="4 8" id="KW-0067">ATP-binding</keyword>
<dbReference type="PANTHER" id="PTHR45765:SF1">
    <property type="entry name" value="METHIONINE--TRNA LIGASE, CYTOPLASMIC"/>
    <property type="match status" value="1"/>
</dbReference>
<keyword evidence="5 8" id="KW-0648">Protein biosynthesis</keyword>
<evidence type="ECO:0000313" key="11">
    <source>
        <dbReference type="Proteomes" id="UP001321786"/>
    </source>
</evidence>